<keyword evidence="2" id="KW-0862">Zinc</keyword>
<dbReference type="EMBL" id="JAGINT010000001">
    <property type="protein sequence ID" value="MBP2351401.1"/>
    <property type="molecule type" value="Genomic_DNA"/>
</dbReference>
<proteinExistence type="predicted"/>
<keyword evidence="4" id="KW-1185">Reference proteome</keyword>
<dbReference type="PANTHER" id="PTHR42742">
    <property type="entry name" value="TRANSCRIPTIONAL REPRESSOR MPRA"/>
    <property type="match status" value="1"/>
</dbReference>
<dbReference type="InterPro" id="IPR051804">
    <property type="entry name" value="Carb_Metab_Reg_Kinase/Isom"/>
</dbReference>
<comment type="caution">
    <text evidence="3">The sequence shown here is derived from an EMBL/GenBank/DDBJ whole genome shotgun (WGS) entry which is preliminary data.</text>
</comment>
<sequence length="341" mass="36133">MTAIPGVPPIVLQSNQPPARFYRGGARIARFRGMTSTGDRVPEDWIASTTSVRGGDGVGQTVLPDGRLLADAISADPIWWLGPDHVAEFGADSKLLLKLLDAGERLPVHAHPSGDFARAHLGTAHGKAEAWYILSPGEVYLALNTDLEAAQLRELVARQDAGTLLGAMHRISVDRGDRVFVPPGVLHAIGAGVFLAEVQEPEDLSILLEWRGFAIDGSVQGHLGLGFERALEAVECQARSTELVGRLVRRAGDGTTGLGREAEAYFRLDEKVIDGSGTIAAGFVILLCLEGALRIEGSTGSTAVRHGSTVLLPAASDVRRVTGKGTVLEARPPRSGDLNAR</sequence>
<dbReference type="InterPro" id="IPR011051">
    <property type="entry name" value="RmlC_Cupin_sf"/>
</dbReference>
<dbReference type="InterPro" id="IPR014710">
    <property type="entry name" value="RmlC-like_jellyroll"/>
</dbReference>
<protein>
    <submittedName>
        <fullName evidence="3">Mannose-6-phosphate isomerase</fullName>
        <ecNumber evidence="3">5.3.1.8</ecNumber>
    </submittedName>
</protein>
<dbReference type="SUPFAM" id="SSF51182">
    <property type="entry name" value="RmlC-like cupins"/>
    <property type="match status" value="1"/>
</dbReference>
<dbReference type="GO" id="GO:0004476">
    <property type="term" value="F:mannose-6-phosphate isomerase activity"/>
    <property type="evidence" value="ECO:0007669"/>
    <property type="project" value="UniProtKB-EC"/>
</dbReference>
<dbReference type="Gene3D" id="2.60.120.10">
    <property type="entry name" value="Jelly Rolls"/>
    <property type="match status" value="2"/>
</dbReference>
<dbReference type="CDD" id="cd07010">
    <property type="entry name" value="cupin_PMI_type_I_N_bac"/>
    <property type="match status" value="1"/>
</dbReference>
<accession>A0ABS4UIL2</accession>
<organism evidence="3 4">
    <name type="scientific">Kribbella aluminosa</name>
    <dbReference type="NCBI Taxonomy" id="416017"/>
    <lineage>
        <taxon>Bacteria</taxon>
        <taxon>Bacillati</taxon>
        <taxon>Actinomycetota</taxon>
        <taxon>Actinomycetes</taxon>
        <taxon>Propionibacteriales</taxon>
        <taxon>Kribbellaceae</taxon>
        <taxon>Kribbella</taxon>
    </lineage>
</organism>
<evidence type="ECO:0000256" key="1">
    <source>
        <dbReference type="ARBA" id="ARBA00022723"/>
    </source>
</evidence>
<evidence type="ECO:0000313" key="4">
    <source>
        <dbReference type="Proteomes" id="UP000755585"/>
    </source>
</evidence>
<gene>
    <name evidence="3" type="ORF">JOF29_002484</name>
</gene>
<reference evidence="3 4" key="1">
    <citation type="submission" date="2021-03" db="EMBL/GenBank/DDBJ databases">
        <title>Sequencing the genomes of 1000 actinobacteria strains.</title>
        <authorList>
            <person name="Klenk H.-P."/>
        </authorList>
    </citation>
    <scope>NUCLEOTIDE SEQUENCE [LARGE SCALE GENOMIC DNA]</scope>
    <source>
        <strain evidence="3 4">DSM 18824</strain>
    </source>
</reference>
<keyword evidence="3" id="KW-0413">Isomerase</keyword>
<name>A0ABS4UIL2_9ACTN</name>
<dbReference type="Proteomes" id="UP000755585">
    <property type="component" value="Unassembled WGS sequence"/>
</dbReference>
<evidence type="ECO:0000256" key="2">
    <source>
        <dbReference type="ARBA" id="ARBA00022833"/>
    </source>
</evidence>
<evidence type="ECO:0000313" key="3">
    <source>
        <dbReference type="EMBL" id="MBP2351401.1"/>
    </source>
</evidence>
<dbReference type="PANTHER" id="PTHR42742:SF3">
    <property type="entry name" value="FRUCTOKINASE"/>
    <property type="match status" value="1"/>
</dbReference>
<dbReference type="EC" id="5.3.1.8" evidence="3"/>
<keyword evidence="1" id="KW-0479">Metal-binding</keyword>
<dbReference type="RefSeq" id="WP_209694304.1">
    <property type="nucleotide sequence ID" value="NZ_BAAAVU010000042.1"/>
</dbReference>